<organism evidence="2 3">
    <name type="scientific">Thermophilibacter immobilis</name>
    <dbReference type="NCBI Taxonomy" id="2779519"/>
    <lineage>
        <taxon>Bacteria</taxon>
        <taxon>Bacillati</taxon>
        <taxon>Actinomycetota</taxon>
        <taxon>Coriobacteriia</taxon>
        <taxon>Coriobacteriales</taxon>
        <taxon>Atopobiaceae</taxon>
        <taxon>Thermophilibacter</taxon>
    </lineage>
</organism>
<name>A0A7S7M9T3_9ACTN</name>
<gene>
    <name evidence="2" type="ORF">INP52_03845</name>
</gene>
<dbReference type="AlphaFoldDB" id="A0A7S7M9T3"/>
<dbReference type="Gene3D" id="3.40.50.300">
    <property type="entry name" value="P-loop containing nucleotide triphosphate hydrolases"/>
    <property type="match status" value="1"/>
</dbReference>
<dbReference type="Proteomes" id="UP000593735">
    <property type="component" value="Chromosome"/>
</dbReference>
<dbReference type="InterPro" id="IPR006935">
    <property type="entry name" value="Helicase/UvrB_N"/>
</dbReference>
<evidence type="ECO:0000313" key="2">
    <source>
        <dbReference type="EMBL" id="QOY61331.1"/>
    </source>
</evidence>
<evidence type="ECO:0000313" key="3">
    <source>
        <dbReference type="Proteomes" id="UP000593735"/>
    </source>
</evidence>
<keyword evidence="2" id="KW-0547">Nucleotide-binding</keyword>
<dbReference type="GO" id="GO:0016787">
    <property type="term" value="F:hydrolase activity"/>
    <property type="evidence" value="ECO:0007669"/>
    <property type="project" value="InterPro"/>
</dbReference>
<dbReference type="GO" id="GO:0004386">
    <property type="term" value="F:helicase activity"/>
    <property type="evidence" value="ECO:0007669"/>
    <property type="project" value="UniProtKB-KW"/>
</dbReference>
<protein>
    <submittedName>
        <fullName evidence="2">DEAD/DEAH box helicase family protein</fullName>
    </submittedName>
</protein>
<dbReference type="EMBL" id="CP063767">
    <property type="protein sequence ID" value="QOY61331.1"/>
    <property type="molecule type" value="Genomic_DNA"/>
</dbReference>
<dbReference type="RefSeq" id="WP_194372557.1">
    <property type="nucleotide sequence ID" value="NZ_CP063767.1"/>
</dbReference>
<keyword evidence="3" id="KW-1185">Reference proteome</keyword>
<evidence type="ECO:0000259" key="1">
    <source>
        <dbReference type="Pfam" id="PF04851"/>
    </source>
</evidence>
<dbReference type="SUPFAM" id="SSF52540">
    <property type="entry name" value="P-loop containing nucleoside triphosphate hydrolases"/>
    <property type="match status" value="2"/>
</dbReference>
<dbReference type="GO" id="GO:0003677">
    <property type="term" value="F:DNA binding"/>
    <property type="evidence" value="ECO:0007669"/>
    <property type="project" value="InterPro"/>
</dbReference>
<keyword evidence="2" id="KW-0347">Helicase</keyword>
<dbReference type="InterPro" id="IPR027417">
    <property type="entry name" value="P-loop_NTPase"/>
</dbReference>
<feature type="domain" description="Helicase/UvrB N-terminal" evidence="1">
    <location>
        <begin position="4"/>
        <end position="174"/>
    </location>
</feature>
<dbReference type="Pfam" id="PF04851">
    <property type="entry name" value="ResIII"/>
    <property type="match status" value="1"/>
</dbReference>
<dbReference type="KEGG" id="tio:INP52_03845"/>
<sequence>MSDVELKPFQIDAESRLLDALEGDGRDVVFKSCTGSGKTIVLTDLMQRFCETHPGTVWIWFTPGKGDLAGQSKDKADRYVHGAQTKLLVDVLNSGFADGDLCFVNWEKLHGRHNVAMVDAERLNFVERLDAAHEEGLSFYVVIDESHTNDTVKTKELVGYVDPVRVIRSSATPRGYKDATLVEVDEDDVIEQGLIKKAIVINQDVPVDVTVPNEIDALLEYGLRKRAELQSRYAALDVPVNPLVIVQLADNDPQQRERVELVLDDDYGITYDNGLLASWLSDDHRNCDGIDEPGAKPQVVLIKQAVATGWDCPRAQVLVKLRENMGETFQIQTIGRIRRMPQARHYGDDLLDICYIYTLDSKFIDEARAAAGGDLLDARTLRLRSGLREFTLVSEQRAAGASDRLDYRALGRTLAATLSGDLGLSDDPVANRRLFERAGWDFRSDILDMTQEGEVEHLSSDEIGDLTTITFRVRRPTKKLHVEYSRETWKMAQSLRVERSQMTPILQRLFLASAKGRGRLLALDQEGYYSFVLNNKGRLSETMTRALSSVGAVGVIPGVDVAGVTERPFHLPDTVLFTYDSRAKDQSVMEKNVYEGYLASAQRRSTGERLFERFCEESACVKWFYKNGDKGVEYLSILFDDNSGRSRAFYPDYVVETEGGQVWVIEVKGGQSASGQDQNIDEFAPMKFEAMRRYLDRHSGLRGGFVRYDQESAQLLIATETYSDELKDGCWVPLKKAL</sequence>
<accession>A0A7S7M9T3</accession>
<dbReference type="REBASE" id="454245">
    <property type="entry name" value="OspLZLJ2ORF3850P"/>
</dbReference>
<keyword evidence="2" id="KW-0378">Hydrolase</keyword>
<dbReference type="GO" id="GO:0005524">
    <property type="term" value="F:ATP binding"/>
    <property type="evidence" value="ECO:0007669"/>
    <property type="project" value="InterPro"/>
</dbReference>
<reference evidence="2 3" key="1">
    <citation type="submission" date="2020-10" db="EMBL/GenBank/DDBJ databases">
        <title>Olsenella immobilis sp.nov., isolated from the mud in a fermentation cellar used for the production of Chinese strong-flavoured liquor.</title>
        <authorList>
            <person name="Lu L."/>
        </authorList>
    </citation>
    <scope>NUCLEOTIDE SEQUENCE [LARGE SCALE GENOMIC DNA]</scope>
    <source>
        <strain evidence="2 3">LZLJ-2</strain>
    </source>
</reference>
<keyword evidence="2" id="KW-0067">ATP-binding</keyword>
<proteinExistence type="predicted"/>